<keyword evidence="1" id="KW-1133">Transmembrane helix</keyword>
<dbReference type="Pfam" id="PF06022">
    <property type="entry name" value="Cir_Bir_Yir"/>
    <property type="match status" value="1"/>
</dbReference>
<sequence length="287" mass="32876">MLKNLCKAIDAIDIQLSLDPDDSTVNSEDFPSLNKYCPFVNNGNEQKCSSYEELIISAFITLLVSFISSNGNEYLDSDNFAEYIILWLCYQLNKKTKISIDNLNEFYNNYIKGIENYSNKLEDAKTYNSCKDITNKKIDLKNIDIKEMSKIYEAFEKLCKLYTECDENNNNCTSCSENAQNFVSEFQKLNENRNITENDSYSQILSTLFNDYNNFKDDFYKNCSQCSDIATLPDIILPQSSVQDKIESSGFTSPSSSIEKTLIPVLLAFAIPLFFGIAYKVNNKEFK</sequence>
<dbReference type="NCBIfam" id="TIGR01590">
    <property type="entry name" value="yir-bir-cir_Pla"/>
    <property type="match status" value="1"/>
</dbReference>
<reference evidence="2 3" key="1">
    <citation type="submission" date="2016-08" db="EMBL/GenBank/DDBJ databases">
        <authorList>
            <consortium name="Pathogen Informatics"/>
        </authorList>
    </citation>
    <scope>NUCLEOTIDE SEQUENCE [LARGE SCALE GENOMIC DNA]</scope>
    <source>
        <strain evidence="2 3">DK</strain>
    </source>
</reference>
<accession>A0A1D3L9A6</accession>
<keyword evidence="1" id="KW-0812">Transmembrane</keyword>
<gene>
    <name evidence="2" type="ORF">PCHDK_000519400</name>
</gene>
<feature type="transmembrane region" description="Helical" evidence="1">
    <location>
        <begin position="262"/>
        <end position="281"/>
    </location>
</feature>
<dbReference type="AlphaFoldDB" id="A0A1D3L9A6"/>
<protein>
    <submittedName>
        <fullName evidence="2">CIR protein</fullName>
    </submittedName>
</protein>
<dbReference type="Proteomes" id="UP000195879">
    <property type="component" value="Unassembled WGS sequence"/>
</dbReference>
<dbReference type="EMBL" id="FMIO01000309">
    <property type="protein sequence ID" value="SCL90020.1"/>
    <property type="molecule type" value="Genomic_DNA"/>
</dbReference>
<evidence type="ECO:0000313" key="2">
    <source>
        <dbReference type="EMBL" id="SCL90020.1"/>
    </source>
</evidence>
<dbReference type="InterPro" id="IPR006477">
    <property type="entry name" value="Yir_bir_cir"/>
</dbReference>
<evidence type="ECO:0000313" key="3">
    <source>
        <dbReference type="Proteomes" id="UP000195879"/>
    </source>
</evidence>
<evidence type="ECO:0000256" key="1">
    <source>
        <dbReference type="SAM" id="Phobius"/>
    </source>
</evidence>
<organism evidence="2 3">
    <name type="scientific">Plasmodium chabaudi adami</name>
    <dbReference type="NCBI Taxonomy" id="5826"/>
    <lineage>
        <taxon>Eukaryota</taxon>
        <taxon>Sar</taxon>
        <taxon>Alveolata</taxon>
        <taxon>Apicomplexa</taxon>
        <taxon>Aconoidasida</taxon>
        <taxon>Haemosporida</taxon>
        <taxon>Plasmodiidae</taxon>
        <taxon>Plasmodium</taxon>
        <taxon>Plasmodium (Vinckeia)</taxon>
    </lineage>
</organism>
<feature type="non-terminal residue" evidence="2">
    <location>
        <position position="287"/>
    </location>
</feature>
<keyword evidence="1" id="KW-0472">Membrane</keyword>
<name>A0A1D3L9A6_PLACE</name>
<proteinExistence type="predicted"/>